<dbReference type="Gene3D" id="3.40.50.300">
    <property type="entry name" value="P-loop containing nucleotide triphosphate hydrolases"/>
    <property type="match status" value="2"/>
</dbReference>
<reference evidence="15" key="1">
    <citation type="submission" date="2023-03" db="EMBL/GenBank/DDBJ databases">
        <title>Massive genome expansion in bonnet fungi (Mycena s.s.) driven by repeated elements and novel gene families across ecological guilds.</title>
        <authorList>
            <consortium name="Lawrence Berkeley National Laboratory"/>
            <person name="Harder C.B."/>
            <person name="Miyauchi S."/>
            <person name="Viragh M."/>
            <person name="Kuo A."/>
            <person name="Thoen E."/>
            <person name="Andreopoulos B."/>
            <person name="Lu D."/>
            <person name="Skrede I."/>
            <person name="Drula E."/>
            <person name="Henrissat B."/>
            <person name="Morin E."/>
            <person name="Kohler A."/>
            <person name="Barry K."/>
            <person name="LaButti K."/>
            <person name="Morin E."/>
            <person name="Salamov A."/>
            <person name="Lipzen A."/>
            <person name="Mereny Z."/>
            <person name="Hegedus B."/>
            <person name="Baldrian P."/>
            <person name="Stursova M."/>
            <person name="Weitz H."/>
            <person name="Taylor A."/>
            <person name="Grigoriev I.V."/>
            <person name="Nagy L.G."/>
            <person name="Martin F."/>
            <person name="Kauserud H."/>
        </authorList>
    </citation>
    <scope>NUCLEOTIDE SEQUENCE</scope>
    <source>
        <strain evidence="15">CBHHK173m</strain>
    </source>
</reference>
<dbReference type="Proteomes" id="UP001222325">
    <property type="component" value="Unassembled WGS sequence"/>
</dbReference>
<organism evidence="15 16">
    <name type="scientific">Mycena belliarum</name>
    <dbReference type="NCBI Taxonomy" id="1033014"/>
    <lineage>
        <taxon>Eukaryota</taxon>
        <taxon>Fungi</taxon>
        <taxon>Dikarya</taxon>
        <taxon>Basidiomycota</taxon>
        <taxon>Agaricomycotina</taxon>
        <taxon>Agaricomycetes</taxon>
        <taxon>Agaricomycetidae</taxon>
        <taxon>Agaricales</taxon>
        <taxon>Marasmiineae</taxon>
        <taxon>Mycenaceae</taxon>
        <taxon>Mycena</taxon>
    </lineage>
</organism>
<dbReference type="SUPFAM" id="SSF50692">
    <property type="entry name" value="ADC-like"/>
    <property type="match status" value="1"/>
</dbReference>
<comment type="subcellular location">
    <subcellularLocation>
        <location evidence="1 11">Cytoplasm</location>
    </subcellularLocation>
</comment>
<sequence>MSYSRGQGGGGYNSLPSGPRAGARPQPQPQSMQYNAPPTQYNDPPSANFEKRAYDRKQPLQSGGSFNVEGATSNPLALSNRLVVHPSDFQQGEHVLCKGQFPVTVIHDNTGKLRPGCIGASAMHRQWIGLAVAGDTIPIESCPTPNYLQSLDLDVGFLRKTDSKETYSADELARNFLKAFSGIVMAVGELLIFDYHGQNLKLTVKSLSVLELADQQRGGGRQRSDHGPDPRSFGILMDKTDITMMKAADGNGINIKSSAKKAPPNAILAPNFKFEDMGIGGLDTEFSEIFRRAFASRVFPPGLVEKLGIDHVKGLLLHGPPGTGKTLIARQIGKMLNAHEPKIVNGPEILSKFVGASEENIRKLFEDAEKEYKEKGDESELHIIIFDELDAIFKQRGSTNSGTGVGDTVVNQLLSKMDGVDSLNNILIIGMTNRLDMIDEALLRPGRLEVHMEISLPDEKGRLQILNIHTSKMRTNRVMDPDVDLEELAAATKNFSGAEINGLIKSATSFAFNRHVKVGTMAGISDDVENLRVNRGDFLHALDEVHPAFGVSEEELQSVIQNGIIRFDSIVDELLRSGELIVEQVRTSKRAPVVNVLLHGPPGSGKTALAAAIAQASAFPFIKLISPDNMVGMGETQKISAINKVFSDSYKSPLSVVVVDNIERLIDWSPMGARFSNPVLQALLVLISRRPPKDRRLLVIATTSNRPILTDLGFMDFNAVMRVPPITSLSALEYVVREVDLFPADEDRRDAIRMLRDAGFDKKSRDDPSSRLQIGIKKLLSIIEMARQEPDSVAERLTTALMELDL</sequence>
<comment type="function">
    <text evidence="9 11">Required for vesicle-mediated transport. Catalyzes the fusion of transport vesicles within the Golgi cisternae. Is also required for transport from the endoplasmic reticulum to the Golgi stack. Seems to function as a fusion protein required for the delivery of cargo proteins to all compartments of the Golgi stack independent of vesicle origin.</text>
</comment>
<accession>A0AAD6XX42</accession>
<dbReference type="InterPro" id="IPR003960">
    <property type="entry name" value="ATPase_AAA_CS"/>
</dbReference>
<evidence type="ECO:0000256" key="2">
    <source>
        <dbReference type="ARBA" id="ARBA00006914"/>
    </source>
</evidence>
<dbReference type="PANTHER" id="PTHR23078:SF3">
    <property type="entry name" value="VESICLE-FUSING ATPASE"/>
    <property type="match status" value="1"/>
</dbReference>
<keyword evidence="11" id="KW-0378">Hydrolase</keyword>
<evidence type="ECO:0000256" key="5">
    <source>
        <dbReference type="ARBA" id="ARBA00022737"/>
    </source>
</evidence>
<keyword evidence="16" id="KW-1185">Reference proteome</keyword>
<evidence type="ECO:0000259" key="13">
    <source>
        <dbReference type="SMART" id="SM00382"/>
    </source>
</evidence>
<dbReference type="FunFam" id="3.40.50.300:FF:000166">
    <property type="entry name" value="vesicle-fusing ATPase isoform X1"/>
    <property type="match status" value="1"/>
</dbReference>
<keyword evidence="7 11" id="KW-0067">ATP-binding</keyword>
<evidence type="ECO:0000313" key="15">
    <source>
        <dbReference type="EMBL" id="KAJ7098764.1"/>
    </source>
</evidence>
<dbReference type="PROSITE" id="PS00674">
    <property type="entry name" value="AAA"/>
    <property type="match status" value="1"/>
</dbReference>
<evidence type="ECO:0000313" key="16">
    <source>
        <dbReference type="Proteomes" id="UP001222325"/>
    </source>
</evidence>
<protein>
    <recommendedName>
        <fullName evidence="10 11">Vesicular-fusion protein SEC18</fullName>
    </recommendedName>
</protein>
<evidence type="ECO:0000256" key="11">
    <source>
        <dbReference type="RuleBase" id="RU367045"/>
    </source>
</evidence>
<dbReference type="Pfam" id="PF02933">
    <property type="entry name" value="CDC48_2"/>
    <property type="match status" value="1"/>
</dbReference>
<dbReference type="InterPro" id="IPR003593">
    <property type="entry name" value="AAA+_ATPase"/>
</dbReference>
<dbReference type="CDD" id="cd00009">
    <property type="entry name" value="AAA"/>
    <property type="match status" value="1"/>
</dbReference>
<keyword evidence="5" id="KW-0677">Repeat</keyword>
<gene>
    <name evidence="15" type="ORF">B0H15DRAFT_822086</name>
</gene>
<evidence type="ECO:0000256" key="12">
    <source>
        <dbReference type="SAM" id="MobiDB-lite"/>
    </source>
</evidence>
<comment type="similarity">
    <text evidence="2 11">Belongs to the AAA ATPase family.</text>
</comment>
<evidence type="ECO:0000256" key="6">
    <source>
        <dbReference type="ARBA" id="ARBA00022741"/>
    </source>
</evidence>
<dbReference type="CDD" id="cd19504">
    <property type="entry name" value="RecA-like_NSF-SEC18_r1-like"/>
    <property type="match status" value="1"/>
</dbReference>
<evidence type="ECO:0000259" key="14">
    <source>
        <dbReference type="SMART" id="SM01073"/>
    </source>
</evidence>
<evidence type="ECO:0000256" key="1">
    <source>
        <dbReference type="ARBA" id="ARBA00004496"/>
    </source>
</evidence>
<dbReference type="GO" id="GO:0006891">
    <property type="term" value="P:intra-Golgi vesicle-mediated transport"/>
    <property type="evidence" value="ECO:0007669"/>
    <property type="project" value="TreeGrafter"/>
</dbReference>
<dbReference type="SMART" id="SM00382">
    <property type="entry name" value="AAA"/>
    <property type="match status" value="2"/>
</dbReference>
<comment type="caution">
    <text evidence="15">The sequence shown here is derived from an EMBL/GenBank/DDBJ whole genome shotgun (WGS) entry which is preliminary data.</text>
</comment>
<dbReference type="InterPro" id="IPR029067">
    <property type="entry name" value="CDC48_domain_2-like_sf"/>
</dbReference>
<dbReference type="SUPFAM" id="SSF54585">
    <property type="entry name" value="Cdc48 domain 2-like"/>
    <property type="match status" value="1"/>
</dbReference>
<evidence type="ECO:0000256" key="3">
    <source>
        <dbReference type="ARBA" id="ARBA00022448"/>
    </source>
</evidence>
<dbReference type="GO" id="GO:0005795">
    <property type="term" value="C:Golgi stack"/>
    <property type="evidence" value="ECO:0007669"/>
    <property type="project" value="TreeGrafter"/>
</dbReference>
<dbReference type="GO" id="GO:0016887">
    <property type="term" value="F:ATP hydrolysis activity"/>
    <property type="evidence" value="ECO:0007669"/>
    <property type="project" value="InterPro"/>
</dbReference>
<evidence type="ECO:0000256" key="10">
    <source>
        <dbReference type="ARBA" id="ARBA00068637"/>
    </source>
</evidence>
<dbReference type="InterPro" id="IPR004201">
    <property type="entry name" value="Cdc48_dom2"/>
</dbReference>
<evidence type="ECO:0000256" key="4">
    <source>
        <dbReference type="ARBA" id="ARBA00022490"/>
    </source>
</evidence>
<dbReference type="GO" id="GO:0035494">
    <property type="term" value="P:SNARE complex disassembly"/>
    <property type="evidence" value="ECO:0007669"/>
    <property type="project" value="InterPro"/>
</dbReference>
<keyword evidence="3 11" id="KW-0813">Transport</keyword>
<dbReference type="Pfam" id="PF00004">
    <property type="entry name" value="AAA"/>
    <property type="match status" value="2"/>
</dbReference>
<dbReference type="SMART" id="SM01073">
    <property type="entry name" value="CDC48_N"/>
    <property type="match status" value="1"/>
</dbReference>
<feature type="domain" description="AAA+ ATPase" evidence="13">
    <location>
        <begin position="592"/>
        <end position="714"/>
    </location>
</feature>
<dbReference type="GO" id="GO:0005524">
    <property type="term" value="F:ATP binding"/>
    <property type="evidence" value="ECO:0007669"/>
    <property type="project" value="UniProtKB-UniRule"/>
</dbReference>
<dbReference type="InterPro" id="IPR003338">
    <property type="entry name" value="CDC4_N-term_subdom"/>
</dbReference>
<dbReference type="InterPro" id="IPR009010">
    <property type="entry name" value="Asp_de-COase-like_dom_sf"/>
</dbReference>
<keyword evidence="4 11" id="KW-0963">Cytoplasm</keyword>
<feature type="compositionally biased region" description="Gly residues" evidence="12">
    <location>
        <begin position="1"/>
        <end position="12"/>
    </location>
</feature>
<dbReference type="InterPro" id="IPR041569">
    <property type="entry name" value="AAA_lid_3"/>
</dbReference>
<evidence type="ECO:0000256" key="7">
    <source>
        <dbReference type="ARBA" id="ARBA00022840"/>
    </source>
</evidence>
<dbReference type="InterPro" id="IPR039812">
    <property type="entry name" value="Vesicle-fus_ATPase"/>
</dbReference>
<evidence type="ECO:0000256" key="9">
    <source>
        <dbReference type="ARBA" id="ARBA00056429"/>
    </source>
</evidence>
<dbReference type="Gene3D" id="1.10.8.60">
    <property type="match status" value="2"/>
</dbReference>
<dbReference type="Pfam" id="PF17862">
    <property type="entry name" value="AAA_lid_3"/>
    <property type="match status" value="1"/>
</dbReference>
<keyword evidence="6 11" id="KW-0547">Nucleotide-binding</keyword>
<dbReference type="PANTHER" id="PTHR23078">
    <property type="entry name" value="VESICULAR-FUSION PROTEIN NSF"/>
    <property type="match status" value="1"/>
</dbReference>
<proteinExistence type="inferred from homology"/>
<dbReference type="GO" id="GO:0043001">
    <property type="term" value="P:Golgi to plasma membrane protein transport"/>
    <property type="evidence" value="ECO:0007669"/>
    <property type="project" value="TreeGrafter"/>
</dbReference>
<feature type="domain" description="CDC48 N-terminal subdomain" evidence="14">
    <location>
        <begin position="65"/>
        <end position="145"/>
    </location>
</feature>
<feature type="compositionally biased region" description="Polar residues" evidence="12">
    <location>
        <begin position="31"/>
        <end position="45"/>
    </location>
</feature>
<evidence type="ECO:0000256" key="8">
    <source>
        <dbReference type="ARBA" id="ARBA00022927"/>
    </source>
</evidence>
<dbReference type="Gene3D" id="3.10.330.10">
    <property type="match status" value="1"/>
</dbReference>
<feature type="region of interest" description="Disordered" evidence="12">
    <location>
        <begin position="1"/>
        <end position="49"/>
    </location>
</feature>
<keyword evidence="11" id="KW-0931">ER-Golgi transport</keyword>
<dbReference type="FunFam" id="3.40.50.300:FF:000187">
    <property type="entry name" value="Vesicular-fusion ATPase SEC18"/>
    <property type="match status" value="1"/>
</dbReference>
<dbReference type="SUPFAM" id="SSF52540">
    <property type="entry name" value="P-loop containing nucleoside triphosphate hydrolases"/>
    <property type="match status" value="2"/>
</dbReference>
<dbReference type="EMBL" id="JARJCN010000008">
    <property type="protein sequence ID" value="KAJ7098764.1"/>
    <property type="molecule type" value="Genomic_DNA"/>
</dbReference>
<feature type="domain" description="AAA+ ATPase" evidence="13">
    <location>
        <begin position="311"/>
        <end position="458"/>
    </location>
</feature>
<dbReference type="InterPro" id="IPR027417">
    <property type="entry name" value="P-loop_NTPase"/>
</dbReference>
<dbReference type="InterPro" id="IPR003959">
    <property type="entry name" value="ATPase_AAA_core"/>
</dbReference>
<dbReference type="AlphaFoldDB" id="A0AAD6XX42"/>
<name>A0AAD6XX42_9AGAR</name>
<dbReference type="Gene3D" id="2.40.40.20">
    <property type="match status" value="1"/>
</dbReference>
<dbReference type="FunFam" id="1.10.8.60:FF:000026">
    <property type="entry name" value="vesicle-fusing ATPase isoform X1"/>
    <property type="match status" value="1"/>
</dbReference>
<keyword evidence="8 11" id="KW-0653">Protein transport</keyword>